<keyword evidence="2" id="KW-1185">Reference proteome</keyword>
<evidence type="ECO:0000313" key="1">
    <source>
        <dbReference type="EMBL" id="TSL89833.1"/>
    </source>
</evidence>
<name>A0A556U1P3_BAGYA</name>
<accession>A0A556U1P3</accession>
<dbReference type="EMBL" id="VCAZ01000038">
    <property type="protein sequence ID" value="TSL89833.1"/>
    <property type="molecule type" value="Genomic_DNA"/>
</dbReference>
<gene>
    <name evidence="1" type="ORF">Baya_7322</name>
</gene>
<dbReference type="AlphaFoldDB" id="A0A556U1P3"/>
<protein>
    <submittedName>
        <fullName evidence="1">Uncharacterized protein</fullName>
    </submittedName>
</protein>
<proteinExistence type="predicted"/>
<dbReference type="Proteomes" id="UP000319801">
    <property type="component" value="Unassembled WGS sequence"/>
</dbReference>
<sequence length="120" mass="13391">MFCEYVPVLSQHNPCISSFTDTPDALMYPRSKSSIVPVSLTLNLLKHLPHSGFSSGLNQWKEHSLPHRVICKVPPNFHGLPDLCERIPGCRCTSSGLPVTPVFSKFHVRTNDSKFSELNS</sequence>
<organism evidence="1 2">
    <name type="scientific">Bagarius yarrelli</name>
    <name type="common">Goonch</name>
    <name type="synonym">Bagrus yarrelli</name>
    <dbReference type="NCBI Taxonomy" id="175774"/>
    <lineage>
        <taxon>Eukaryota</taxon>
        <taxon>Metazoa</taxon>
        <taxon>Chordata</taxon>
        <taxon>Craniata</taxon>
        <taxon>Vertebrata</taxon>
        <taxon>Euteleostomi</taxon>
        <taxon>Actinopterygii</taxon>
        <taxon>Neopterygii</taxon>
        <taxon>Teleostei</taxon>
        <taxon>Ostariophysi</taxon>
        <taxon>Siluriformes</taxon>
        <taxon>Sisoridae</taxon>
        <taxon>Sisorinae</taxon>
        <taxon>Bagarius</taxon>
    </lineage>
</organism>
<comment type="caution">
    <text evidence="1">The sequence shown here is derived from an EMBL/GenBank/DDBJ whole genome shotgun (WGS) entry which is preliminary data.</text>
</comment>
<reference evidence="1 2" key="1">
    <citation type="journal article" date="2019" name="Genome Biol. Evol.">
        <title>Whole-Genome Sequencing of the Giant Devil Catfish, Bagarius yarrelli.</title>
        <authorList>
            <person name="Jiang W."/>
            <person name="Lv Y."/>
            <person name="Cheng L."/>
            <person name="Yang K."/>
            <person name="Chao B."/>
            <person name="Wang X."/>
            <person name="Li Y."/>
            <person name="Pan X."/>
            <person name="You X."/>
            <person name="Zhang Y."/>
            <person name="Yang J."/>
            <person name="Li J."/>
            <person name="Zhang X."/>
            <person name="Liu S."/>
            <person name="Sun C."/>
            <person name="Yang J."/>
            <person name="Shi Q."/>
        </authorList>
    </citation>
    <scope>NUCLEOTIDE SEQUENCE [LARGE SCALE GENOMIC DNA]</scope>
    <source>
        <strain evidence="1">JWS20170419001</strain>
        <tissue evidence="1">Muscle</tissue>
    </source>
</reference>
<evidence type="ECO:0000313" key="2">
    <source>
        <dbReference type="Proteomes" id="UP000319801"/>
    </source>
</evidence>